<feature type="region of interest" description="Disordered" evidence="1">
    <location>
        <begin position="173"/>
        <end position="222"/>
    </location>
</feature>
<sequence>MLSLEINMRQCLSVDPRQFALLSGGPEDRVLGHEPREVGALQLGGAQLEVDEVEVAGVVKGLEEVGELHEVASGGRDELLAWCIISLFLIVVLFFAAVRPHLELLAVPRYCCLMPFFPFSARYCAALHRAKLLEYLLDDTNGEARPVDGRRDENTVCGVDIDITKVEEAIKDLTLDVSEEDDDSEGLSDDDDDEPADDDDGEGSYGSYSDGSWKSGLEDADV</sequence>
<evidence type="ECO:0000256" key="2">
    <source>
        <dbReference type="SAM" id="Phobius"/>
    </source>
</evidence>
<name>A0A2I0JE04_PUNGR</name>
<gene>
    <name evidence="3" type="ORF">CRG98_025129</name>
</gene>
<evidence type="ECO:0000256" key="1">
    <source>
        <dbReference type="SAM" id="MobiDB-lite"/>
    </source>
</evidence>
<keyword evidence="2" id="KW-0812">Transmembrane</keyword>
<keyword evidence="4" id="KW-1185">Reference proteome</keyword>
<comment type="caution">
    <text evidence="3">The sequence shown here is derived from an EMBL/GenBank/DDBJ whole genome shotgun (WGS) entry which is preliminary data.</text>
</comment>
<protein>
    <submittedName>
        <fullName evidence="3">Uncharacterized protein</fullName>
    </submittedName>
</protein>
<organism evidence="3 4">
    <name type="scientific">Punica granatum</name>
    <name type="common">Pomegranate</name>
    <dbReference type="NCBI Taxonomy" id="22663"/>
    <lineage>
        <taxon>Eukaryota</taxon>
        <taxon>Viridiplantae</taxon>
        <taxon>Streptophyta</taxon>
        <taxon>Embryophyta</taxon>
        <taxon>Tracheophyta</taxon>
        <taxon>Spermatophyta</taxon>
        <taxon>Magnoliopsida</taxon>
        <taxon>eudicotyledons</taxon>
        <taxon>Gunneridae</taxon>
        <taxon>Pentapetalae</taxon>
        <taxon>rosids</taxon>
        <taxon>malvids</taxon>
        <taxon>Myrtales</taxon>
        <taxon>Lythraceae</taxon>
        <taxon>Punica</taxon>
    </lineage>
</organism>
<dbReference type="AlphaFoldDB" id="A0A2I0JE04"/>
<dbReference type="Proteomes" id="UP000233551">
    <property type="component" value="Unassembled WGS sequence"/>
</dbReference>
<feature type="compositionally biased region" description="Low complexity" evidence="1">
    <location>
        <begin position="205"/>
        <end position="215"/>
    </location>
</feature>
<evidence type="ECO:0000313" key="3">
    <source>
        <dbReference type="EMBL" id="PKI54481.1"/>
    </source>
</evidence>
<feature type="transmembrane region" description="Helical" evidence="2">
    <location>
        <begin position="79"/>
        <end position="98"/>
    </location>
</feature>
<dbReference type="EMBL" id="PGOL01001781">
    <property type="protein sequence ID" value="PKI54481.1"/>
    <property type="molecule type" value="Genomic_DNA"/>
</dbReference>
<evidence type="ECO:0000313" key="4">
    <source>
        <dbReference type="Proteomes" id="UP000233551"/>
    </source>
</evidence>
<keyword evidence="2" id="KW-1133">Transmembrane helix</keyword>
<feature type="compositionally biased region" description="Acidic residues" evidence="1">
    <location>
        <begin position="177"/>
        <end position="202"/>
    </location>
</feature>
<accession>A0A2I0JE04</accession>
<proteinExistence type="predicted"/>
<keyword evidence="2" id="KW-0472">Membrane</keyword>
<reference evidence="3 4" key="1">
    <citation type="submission" date="2017-11" db="EMBL/GenBank/DDBJ databases">
        <title>De-novo sequencing of pomegranate (Punica granatum L.) genome.</title>
        <authorList>
            <person name="Akparov Z."/>
            <person name="Amiraslanov A."/>
            <person name="Hajiyeva S."/>
            <person name="Abbasov M."/>
            <person name="Kaur K."/>
            <person name="Hamwieh A."/>
            <person name="Solovyev V."/>
            <person name="Salamov A."/>
            <person name="Braich B."/>
            <person name="Kosarev P."/>
            <person name="Mahmoud A."/>
            <person name="Hajiyev E."/>
            <person name="Babayeva S."/>
            <person name="Izzatullayeva V."/>
            <person name="Mammadov A."/>
            <person name="Mammadov A."/>
            <person name="Sharifova S."/>
            <person name="Ojaghi J."/>
            <person name="Eynullazada K."/>
            <person name="Bayramov B."/>
            <person name="Abdulazimova A."/>
            <person name="Shahmuradov I."/>
        </authorList>
    </citation>
    <scope>NUCLEOTIDE SEQUENCE [LARGE SCALE GENOMIC DNA]</scope>
    <source>
        <strain evidence="4">cv. AG2017</strain>
        <tissue evidence="3">Leaf</tissue>
    </source>
</reference>